<dbReference type="OrthoDB" id="10265668at2759"/>
<dbReference type="PANTHER" id="PTHR17204:SF5">
    <property type="entry name" value="PRE-MRNA-PROCESSING FACTOR 39"/>
    <property type="match status" value="1"/>
</dbReference>
<dbReference type="EMBL" id="JAEOAQ010000007">
    <property type="protein sequence ID" value="KAG5417301.1"/>
    <property type="molecule type" value="Genomic_DNA"/>
</dbReference>
<dbReference type="SMART" id="SM00386">
    <property type="entry name" value="HAT"/>
    <property type="match status" value="5"/>
</dbReference>
<keyword evidence="4" id="KW-0508">mRNA splicing</keyword>
<dbReference type="GO" id="GO:0030627">
    <property type="term" value="F:pre-mRNA 5'-splice site binding"/>
    <property type="evidence" value="ECO:0007669"/>
    <property type="project" value="TreeGrafter"/>
</dbReference>
<dbReference type="GeneID" id="93653563"/>
<evidence type="ECO:0000256" key="1">
    <source>
        <dbReference type="ARBA" id="ARBA00004123"/>
    </source>
</evidence>
<evidence type="ECO:0000256" key="4">
    <source>
        <dbReference type="ARBA" id="ARBA00023187"/>
    </source>
</evidence>
<dbReference type="InterPro" id="IPR003107">
    <property type="entry name" value="HAT"/>
</dbReference>
<protein>
    <submittedName>
        <fullName evidence="8">PRP39</fullName>
    </submittedName>
</protein>
<dbReference type="InterPro" id="IPR059164">
    <property type="entry name" value="HAT_PRP39_C"/>
</dbReference>
<dbReference type="GO" id="GO:0000395">
    <property type="term" value="P:mRNA 5'-splice site recognition"/>
    <property type="evidence" value="ECO:0007669"/>
    <property type="project" value="TreeGrafter"/>
</dbReference>
<comment type="caution">
    <text evidence="8">The sequence shown here is derived from an EMBL/GenBank/DDBJ whole genome shotgun (WGS) entry which is preliminary data.</text>
</comment>
<dbReference type="Proteomes" id="UP000669133">
    <property type="component" value="Unassembled WGS sequence"/>
</dbReference>
<evidence type="ECO:0000256" key="6">
    <source>
        <dbReference type="ARBA" id="ARBA00038019"/>
    </source>
</evidence>
<dbReference type="GO" id="GO:0005685">
    <property type="term" value="C:U1 snRNP"/>
    <property type="evidence" value="ECO:0007669"/>
    <property type="project" value="TreeGrafter"/>
</dbReference>
<keyword evidence="2" id="KW-0507">mRNA processing</keyword>
<keyword evidence="9" id="KW-1185">Reference proteome</keyword>
<proteinExistence type="inferred from homology"/>
<evidence type="ECO:0000256" key="5">
    <source>
        <dbReference type="ARBA" id="ARBA00023242"/>
    </source>
</evidence>
<dbReference type="GO" id="GO:0000243">
    <property type="term" value="C:commitment complex"/>
    <property type="evidence" value="ECO:0007669"/>
    <property type="project" value="TreeGrafter"/>
</dbReference>
<dbReference type="Pfam" id="PF23241">
    <property type="entry name" value="HAT_PRP39_C"/>
    <property type="match status" value="1"/>
</dbReference>
<comment type="subcellular location">
    <subcellularLocation>
        <location evidence="1">Nucleus</location>
    </subcellularLocation>
</comment>
<evidence type="ECO:0000313" key="8">
    <source>
        <dbReference type="EMBL" id="KAG5417301.1"/>
    </source>
</evidence>
<dbReference type="SUPFAM" id="SSF48452">
    <property type="entry name" value="TPR-like"/>
    <property type="match status" value="1"/>
</dbReference>
<name>A0A8H7ZEC9_9ASCO</name>
<evidence type="ECO:0000256" key="3">
    <source>
        <dbReference type="ARBA" id="ARBA00022737"/>
    </source>
</evidence>
<dbReference type="RefSeq" id="XP_067546417.1">
    <property type="nucleotide sequence ID" value="XM_067694058.1"/>
</dbReference>
<keyword evidence="5" id="KW-0539">Nucleus</keyword>
<reference evidence="8 9" key="1">
    <citation type="submission" date="2020-12" db="EMBL/GenBank/DDBJ databases">
        <title>Effect of drift, selection, and recombination on the evolution of hybrid genomes in Candida yeast pathogens.</title>
        <authorList>
            <person name="Mixao V."/>
            <person name="Ksiezopolska E."/>
            <person name="Saus E."/>
            <person name="Boekhout T."/>
            <person name="Gacser A."/>
            <person name="Gabaldon T."/>
        </authorList>
    </citation>
    <scope>NUCLEOTIDE SEQUENCE [LARGE SCALE GENOMIC DNA]</scope>
    <source>
        <strain evidence="8 9">BP57</strain>
    </source>
</reference>
<evidence type="ECO:0000256" key="2">
    <source>
        <dbReference type="ARBA" id="ARBA00022664"/>
    </source>
</evidence>
<dbReference type="Pfam" id="PF23240">
    <property type="entry name" value="HAT_PRP39_N"/>
    <property type="match status" value="1"/>
</dbReference>
<dbReference type="InterPro" id="IPR011990">
    <property type="entry name" value="TPR-like_helical_dom_sf"/>
</dbReference>
<sequence length="709" mass="83331">MTTLPPLPSDLESVTDSEATSINGYADELEQKLEQNPNDIETWNLLFNTIDHIISDNISQSDPSKSTLTAEVKCKIHNTYKTALTRFPYLEDIWKKWSVVEYKLNGLDASIDILRMSVESFPHSVSLWNDYLTALKSTKSVSADRFRLSYKEALKYNAYHFTSHPIWDKAIEFETEVEPNSKEILSLYLKLIRIPLYQYAQYYSQFSEINKNFDIQDLIEKDKLADYVEKFGKSRVEDLSLIEKHQIIDDYFATIFASIQAKVSSNWEYEQLLLHQEFSSDRKGIKEERNAWIEYIDGQISVCEADSDEHQFGYTCNLFERALIPNCFDEELWLKYIKFIEESGVSEEKKEELEREVYTRANSKFIPLNQCKMRKLYAYFMLKRNDIDTAVEYLFTWMKMLSGTSRQYFKTPYLEMTREVLRIWNMLLSREKFQETLEFLITKFFNKPSEIKRIKPGSKELMNDVDSYQVSDSFLHSFVKYLNDDSITIVVDHCLEIYKLQRDSLKIRTLYNKYHRERSLLKSPSFWKFIFEYEGIIEKNLMNLIWIYSCIKVESQLPKSVIDVFVDWYYDIAAANVKEILLLRAGRSDENMINKDLEMSNSLFYNKSTTKRLAKHNYKVLDNPKYMVDPEQGFLDLCSKQAGHEGVFIDAIPEITNSFMKNGRYIDLTAEVKHAPPLLTFKGVEKVQALGKKKGSKRTTKDSHKEQSQ</sequence>
<comment type="similarity">
    <text evidence="6">Belongs to the PRP39 family.</text>
</comment>
<dbReference type="AlphaFoldDB" id="A0A8H7ZEC9"/>
<dbReference type="Gene3D" id="1.25.40.10">
    <property type="entry name" value="Tetratricopeptide repeat domain"/>
    <property type="match status" value="2"/>
</dbReference>
<feature type="compositionally biased region" description="Basic and acidic residues" evidence="7">
    <location>
        <begin position="699"/>
        <end position="709"/>
    </location>
</feature>
<accession>A0A8H7ZEC9</accession>
<evidence type="ECO:0000256" key="7">
    <source>
        <dbReference type="SAM" id="MobiDB-lite"/>
    </source>
</evidence>
<evidence type="ECO:0000313" key="9">
    <source>
        <dbReference type="Proteomes" id="UP000669133"/>
    </source>
</evidence>
<keyword evidence="3" id="KW-0677">Repeat</keyword>
<organism evidence="8 9">
    <name type="scientific">Candida metapsilosis</name>
    <dbReference type="NCBI Taxonomy" id="273372"/>
    <lineage>
        <taxon>Eukaryota</taxon>
        <taxon>Fungi</taxon>
        <taxon>Dikarya</taxon>
        <taxon>Ascomycota</taxon>
        <taxon>Saccharomycotina</taxon>
        <taxon>Pichiomycetes</taxon>
        <taxon>Debaryomycetaceae</taxon>
        <taxon>Candida/Lodderomyces clade</taxon>
        <taxon>Candida</taxon>
    </lineage>
</organism>
<dbReference type="PANTHER" id="PTHR17204">
    <property type="entry name" value="PRE-MRNA PROCESSING PROTEIN PRP39-RELATED"/>
    <property type="match status" value="1"/>
</dbReference>
<feature type="region of interest" description="Disordered" evidence="7">
    <location>
        <begin position="690"/>
        <end position="709"/>
    </location>
</feature>
<dbReference type="GO" id="GO:0071004">
    <property type="term" value="C:U2-type prespliceosome"/>
    <property type="evidence" value="ECO:0007669"/>
    <property type="project" value="TreeGrafter"/>
</dbReference>
<gene>
    <name evidence="8" type="ORF">I9W82_004934</name>
</gene>